<dbReference type="InterPro" id="IPR000640">
    <property type="entry name" value="EFG_V-like"/>
</dbReference>
<dbReference type="EMBL" id="BJNB01000059">
    <property type="protein sequence ID" value="GEB98861.1"/>
    <property type="molecule type" value="Genomic_DNA"/>
</dbReference>
<dbReference type="CDD" id="cd03699">
    <property type="entry name" value="EF4_II"/>
    <property type="match status" value="1"/>
</dbReference>
<dbReference type="Pfam" id="PF00009">
    <property type="entry name" value="GTP_EFTU"/>
    <property type="match status" value="1"/>
</dbReference>
<dbReference type="PANTHER" id="PTHR43512:SF4">
    <property type="entry name" value="TRANSLATION FACTOR GUF1 HOMOLOG, CHLOROPLASTIC"/>
    <property type="match status" value="1"/>
</dbReference>
<keyword evidence="14" id="KW-0251">Elongation factor</keyword>
<dbReference type="GO" id="GO:0005525">
    <property type="term" value="F:GTP binding"/>
    <property type="evidence" value="ECO:0007669"/>
    <property type="project" value="UniProtKB-UniRule"/>
</dbReference>
<evidence type="ECO:0000313" key="14">
    <source>
        <dbReference type="EMBL" id="GEB98861.1"/>
    </source>
</evidence>
<evidence type="ECO:0000256" key="2">
    <source>
        <dbReference type="ARBA" id="ARBA00022475"/>
    </source>
</evidence>
<feature type="binding site" evidence="12">
    <location>
        <begin position="213"/>
        <end position="216"/>
    </location>
    <ligand>
        <name>GTP</name>
        <dbReference type="ChEBI" id="CHEBI:37565"/>
    </ligand>
</feature>
<dbReference type="PRINTS" id="PR00315">
    <property type="entry name" value="ELONGATNFCT"/>
</dbReference>
<dbReference type="CDD" id="cd16260">
    <property type="entry name" value="EF4_III"/>
    <property type="match status" value="1"/>
</dbReference>
<dbReference type="PANTHER" id="PTHR43512">
    <property type="entry name" value="TRANSLATION FACTOR GUF1-RELATED"/>
    <property type="match status" value="1"/>
</dbReference>
<dbReference type="CDD" id="cd03709">
    <property type="entry name" value="lepA_C"/>
    <property type="match status" value="1"/>
</dbReference>
<keyword evidence="3 12" id="KW-0547">Nucleotide-binding</keyword>
<dbReference type="InterPro" id="IPR006297">
    <property type="entry name" value="EF-4"/>
</dbReference>
<dbReference type="GO" id="GO:0005886">
    <property type="term" value="C:plasma membrane"/>
    <property type="evidence" value="ECO:0007669"/>
    <property type="project" value="UniProtKB-SubCell"/>
</dbReference>
<dbReference type="InterPro" id="IPR035647">
    <property type="entry name" value="EFG_III/V"/>
</dbReference>
<dbReference type="Pfam" id="PF03144">
    <property type="entry name" value="GTP_EFTU_D2"/>
    <property type="match status" value="1"/>
</dbReference>
<keyword evidence="2 12" id="KW-1003">Cell membrane</keyword>
<sequence length="681" mass="75466">MGSGGFDADVGSFAWFAGFCAAVHSQALVDTGKAVVHRLFVPYSQRGQDAGEHSWFAASHVAYCRHMSKNFAAKTFTDPSQIRNFCIIAHIDHGKSTLADRILQYSQVVDARDMRDQYLDNMDIERERGITIKAQNVRLPWVPRTGKFAGEEIVMQMIDTPGHVDFTYEVSRALEACEGAILLVDAAQGIEAQTLANLYLAMENDLEIIPVLNKIDLPAAEPEKYALEIANIIGCEPDEVMRVSGKTGEGVEDLLDRVTELVPPPSSEFAPDAPARAMIFDSVYDTYRGVVTYIRMVDGKLVPRQKVTMMSTNTNHELLEIGIISPTMQKCEGLGPGEVGYLITGVKNVRETKVGDTVTWASNGATEALKGYHDPKPMVYSGLFPISQSDFPDLRDALEKLQLNDASLTFEPETSVALGFGFRCGFLGLLHMEITRDRLEREFGLDLISTAPSVTYRVIAEDGEESLVHNPADWPSGKLNEVYEPIVKMTVIVPEEFVGPTMELCQSKRGQMGGMDYLSEDRVELRYVMPLGEIIFDFFDMLKSRTKGYASLNYEEAGEQLADLVKVDILLNGDPVDAFSAIVHRDSAQWYGNKMTKKLKELIPRQQFEVPVQAAIGSKVIARENIRAMRKDVLAKCYGGDISRKRKLLEKQKAGKKRMKSIGSVSVPQEAFVAALSTDGE</sequence>
<comment type="caution">
    <text evidence="14">The sequence shown here is derived from an EMBL/GenBank/DDBJ whole genome shotgun (WGS) entry which is preliminary data.</text>
</comment>
<dbReference type="Gene3D" id="3.30.70.870">
    <property type="entry name" value="Elongation Factor G (Translational Gtpase), domain 3"/>
    <property type="match status" value="1"/>
</dbReference>
<dbReference type="InterPro" id="IPR038363">
    <property type="entry name" value="LepA_C_sf"/>
</dbReference>
<dbReference type="FunFam" id="3.40.50.300:FF:000078">
    <property type="entry name" value="Elongation factor 4"/>
    <property type="match status" value="1"/>
</dbReference>
<dbReference type="Pfam" id="PF00679">
    <property type="entry name" value="EFG_C"/>
    <property type="match status" value="1"/>
</dbReference>
<evidence type="ECO:0000256" key="12">
    <source>
        <dbReference type="HAMAP-Rule" id="MF_00071"/>
    </source>
</evidence>
<evidence type="ECO:0000256" key="4">
    <source>
        <dbReference type="ARBA" id="ARBA00022801"/>
    </source>
</evidence>
<dbReference type="InterPro" id="IPR005225">
    <property type="entry name" value="Small_GTP-bd"/>
</dbReference>
<dbReference type="GO" id="GO:0003924">
    <property type="term" value="F:GTPase activity"/>
    <property type="evidence" value="ECO:0007669"/>
    <property type="project" value="UniProtKB-UniRule"/>
</dbReference>
<comment type="function">
    <text evidence="9 12">Required for accurate and efficient protein synthesis under certain stress conditions. May act as a fidelity factor of the translation reaction, by catalyzing a one-codon backward translocation of tRNAs on improperly translocated ribosomes. Back-translocation proceeds from a post-translocation (POST) complex to a pre-translocation (PRE) complex, thus giving elongation factor G a second chance to translocate the tRNAs correctly. Binds to ribosomes in a GTP-dependent manner.</text>
</comment>
<dbReference type="InterPro" id="IPR027417">
    <property type="entry name" value="P-loop_NTPase"/>
</dbReference>
<dbReference type="SUPFAM" id="SSF54980">
    <property type="entry name" value="EF-G C-terminal domain-like"/>
    <property type="match status" value="2"/>
</dbReference>
<organism evidence="14 15">
    <name type="scientific">Corynebacterium flavescens</name>
    <dbReference type="NCBI Taxonomy" id="28028"/>
    <lineage>
        <taxon>Bacteria</taxon>
        <taxon>Bacillati</taxon>
        <taxon>Actinomycetota</taxon>
        <taxon>Actinomycetes</taxon>
        <taxon>Mycobacteriales</taxon>
        <taxon>Corynebacteriaceae</taxon>
        <taxon>Corynebacterium</taxon>
    </lineage>
</organism>
<dbReference type="InterPro" id="IPR000795">
    <property type="entry name" value="T_Tr_GTP-bd_dom"/>
</dbReference>
<dbReference type="Gene3D" id="3.30.70.2570">
    <property type="entry name" value="Elongation factor 4, C-terminal domain"/>
    <property type="match status" value="1"/>
</dbReference>
<dbReference type="Gene3D" id="3.40.50.300">
    <property type="entry name" value="P-loop containing nucleotide triphosphate hydrolases"/>
    <property type="match status" value="1"/>
</dbReference>
<keyword evidence="7 12" id="KW-0472">Membrane</keyword>
<dbReference type="SMART" id="SM00838">
    <property type="entry name" value="EFG_C"/>
    <property type="match status" value="1"/>
</dbReference>
<evidence type="ECO:0000256" key="11">
    <source>
        <dbReference type="ARBA" id="ARBA00066744"/>
    </source>
</evidence>
<evidence type="ECO:0000256" key="7">
    <source>
        <dbReference type="ARBA" id="ARBA00023136"/>
    </source>
</evidence>
<evidence type="ECO:0000256" key="6">
    <source>
        <dbReference type="ARBA" id="ARBA00023134"/>
    </source>
</evidence>
<evidence type="ECO:0000256" key="1">
    <source>
        <dbReference type="ARBA" id="ARBA00005454"/>
    </source>
</evidence>
<feature type="binding site" evidence="12">
    <location>
        <begin position="92"/>
        <end position="97"/>
    </location>
    <ligand>
        <name>GTP</name>
        <dbReference type="ChEBI" id="CHEBI:37565"/>
    </ligand>
</feature>
<keyword evidence="6 12" id="KW-0342">GTP-binding</keyword>
<dbReference type="PROSITE" id="PS00301">
    <property type="entry name" value="G_TR_1"/>
    <property type="match status" value="1"/>
</dbReference>
<dbReference type="GO" id="GO:0003746">
    <property type="term" value="F:translation elongation factor activity"/>
    <property type="evidence" value="ECO:0007669"/>
    <property type="project" value="UniProtKB-UniRule"/>
</dbReference>
<dbReference type="InterPro" id="IPR031157">
    <property type="entry name" value="G_TR_CS"/>
</dbReference>
<dbReference type="Pfam" id="PF06421">
    <property type="entry name" value="LepA_C"/>
    <property type="match status" value="1"/>
</dbReference>
<accession>A0AB73BAG4</accession>
<gene>
    <name evidence="12 14" type="primary">lepA</name>
    <name evidence="14" type="ORF">CFL01nite_23560</name>
</gene>
<dbReference type="NCBIfam" id="TIGR00231">
    <property type="entry name" value="small_GTP"/>
    <property type="match status" value="1"/>
</dbReference>
<comment type="catalytic activity">
    <reaction evidence="8 12">
        <text>GTP + H2O = GDP + phosphate + H(+)</text>
        <dbReference type="Rhea" id="RHEA:19669"/>
        <dbReference type="ChEBI" id="CHEBI:15377"/>
        <dbReference type="ChEBI" id="CHEBI:15378"/>
        <dbReference type="ChEBI" id="CHEBI:37565"/>
        <dbReference type="ChEBI" id="CHEBI:43474"/>
        <dbReference type="ChEBI" id="CHEBI:58189"/>
        <dbReference type="EC" id="3.6.5.n1"/>
    </reaction>
</comment>
<dbReference type="GO" id="GO:0043022">
    <property type="term" value="F:ribosome binding"/>
    <property type="evidence" value="ECO:0007669"/>
    <property type="project" value="UniProtKB-UniRule"/>
</dbReference>
<dbReference type="NCBIfam" id="TIGR01393">
    <property type="entry name" value="lepA"/>
    <property type="match status" value="1"/>
</dbReference>
<feature type="domain" description="Tr-type G" evidence="13">
    <location>
        <begin position="80"/>
        <end position="266"/>
    </location>
</feature>
<dbReference type="InterPro" id="IPR035654">
    <property type="entry name" value="LepA_IV"/>
</dbReference>
<dbReference type="Gene3D" id="2.40.30.10">
    <property type="entry name" value="Translation factors"/>
    <property type="match status" value="1"/>
</dbReference>
<dbReference type="FunFam" id="2.40.30.10:FF:000015">
    <property type="entry name" value="Translation factor GUF1, mitochondrial"/>
    <property type="match status" value="1"/>
</dbReference>
<proteinExistence type="inferred from homology"/>
<dbReference type="InterPro" id="IPR009000">
    <property type="entry name" value="Transl_B-barrel_sf"/>
</dbReference>
<dbReference type="Gene3D" id="3.30.70.240">
    <property type="match status" value="1"/>
</dbReference>
<comment type="subcellular location">
    <subcellularLocation>
        <location evidence="12">Cell membrane</location>
        <topology evidence="12">Peripheral membrane protein</topology>
        <orientation evidence="12">Cytoplasmic side</orientation>
    </subcellularLocation>
</comment>
<dbReference type="HAMAP" id="MF_00071">
    <property type="entry name" value="LepA"/>
    <property type="match status" value="1"/>
</dbReference>
<dbReference type="SUPFAM" id="SSF52540">
    <property type="entry name" value="P-loop containing nucleoside triphosphate hydrolases"/>
    <property type="match status" value="1"/>
</dbReference>
<keyword evidence="4 12" id="KW-0378">Hydrolase</keyword>
<reference evidence="14 15" key="1">
    <citation type="submission" date="2019-06" db="EMBL/GenBank/DDBJ databases">
        <title>Whole genome shotgun sequence of Corynebacterium flavescens NBRC 14136.</title>
        <authorList>
            <person name="Hosoyama A."/>
            <person name="Uohara A."/>
            <person name="Ohji S."/>
            <person name="Ichikawa N."/>
        </authorList>
    </citation>
    <scope>NUCLEOTIDE SEQUENCE [LARGE SCALE GENOMIC DNA]</scope>
    <source>
        <strain evidence="14 15">NBRC 14136</strain>
    </source>
</reference>
<comment type="similarity">
    <text evidence="10">Belongs to the GTP-binding elongation factor family. LepA subfamily.</text>
</comment>
<evidence type="ECO:0000256" key="3">
    <source>
        <dbReference type="ARBA" id="ARBA00022741"/>
    </source>
</evidence>
<evidence type="ECO:0000256" key="9">
    <source>
        <dbReference type="ARBA" id="ARBA00057626"/>
    </source>
</evidence>
<dbReference type="CDD" id="cd01890">
    <property type="entry name" value="LepA"/>
    <property type="match status" value="1"/>
</dbReference>
<dbReference type="GO" id="GO:0045727">
    <property type="term" value="P:positive regulation of translation"/>
    <property type="evidence" value="ECO:0007669"/>
    <property type="project" value="UniProtKB-UniRule"/>
</dbReference>
<evidence type="ECO:0000313" key="15">
    <source>
        <dbReference type="Proteomes" id="UP000315353"/>
    </source>
</evidence>
<dbReference type="Proteomes" id="UP000315353">
    <property type="component" value="Unassembled WGS sequence"/>
</dbReference>
<dbReference type="AlphaFoldDB" id="A0AB73BAG4"/>
<name>A0AB73BAG4_CORFL</name>
<dbReference type="FunFam" id="3.30.70.240:FF:000007">
    <property type="entry name" value="Translation factor GUF1, mitochondrial"/>
    <property type="match status" value="1"/>
</dbReference>
<comment type="similarity">
    <text evidence="1 12">Belongs to the TRAFAC class translation factor GTPase superfamily. Classic translation factor GTPase family. LepA subfamily.</text>
</comment>
<dbReference type="FunFam" id="3.30.70.2570:FF:000001">
    <property type="entry name" value="Translation factor GUF1, mitochondrial"/>
    <property type="match status" value="1"/>
</dbReference>
<protein>
    <recommendedName>
        <fullName evidence="11 12">Elongation factor 4</fullName>
        <shortName evidence="12">EF-4</shortName>
        <ecNumber evidence="11 12">3.6.5.n1</ecNumber>
    </recommendedName>
    <alternativeName>
        <fullName evidence="12">Ribosomal back-translocase LepA</fullName>
    </alternativeName>
</protein>
<evidence type="ECO:0000259" key="13">
    <source>
        <dbReference type="PROSITE" id="PS51722"/>
    </source>
</evidence>
<evidence type="ECO:0000256" key="10">
    <source>
        <dbReference type="ARBA" id="ARBA00061052"/>
    </source>
</evidence>
<evidence type="ECO:0000256" key="5">
    <source>
        <dbReference type="ARBA" id="ARBA00022917"/>
    </source>
</evidence>
<dbReference type="PROSITE" id="PS51722">
    <property type="entry name" value="G_TR_2"/>
    <property type="match status" value="1"/>
</dbReference>
<evidence type="ECO:0000256" key="8">
    <source>
        <dbReference type="ARBA" id="ARBA00050293"/>
    </source>
</evidence>
<dbReference type="FunFam" id="3.30.70.870:FF:000004">
    <property type="entry name" value="Translation factor GUF1, mitochondrial"/>
    <property type="match status" value="1"/>
</dbReference>
<dbReference type="EC" id="3.6.5.n1" evidence="11 12"/>
<dbReference type="SUPFAM" id="SSF50447">
    <property type="entry name" value="Translation proteins"/>
    <property type="match status" value="1"/>
</dbReference>
<keyword evidence="5 12" id="KW-0648">Protein biosynthesis</keyword>
<dbReference type="InterPro" id="IPR004161">
    <property type="entry name" value="EFTu-like_2"/>
</dbReference>
<dbReference type="InterPro" id="IPR013842">
    <property type="entry name" value="LepA_CTD"/>
</dbReference>